<proteinExistence type="predicted"/>
<gene>
    <name evidence="3" type="ORF">FVD38_07190</name>
</gene>
<name>A0A5C7G5R3_9BURK</name>
<dbReference type="InterPro" id="IPR009739">
    <property type="entry name" value="LprI-like_N"/>
</dbReference>
<feature type="chain" id="PRO_5023143705" evidence="1">
    <location>
        <begin position="26"/>
        <end position="241"/>
    </location>
</feature>
<feature type="signal peptide" evidence="1">
    <location>
        <begin position="1"/>
        <end position="25"/>
    </location>
</feature>
<dbReference type="Proteomes" id="UP000321413">
    <property type="component" value="Unassembled WGS sequence"/>
</dbReference>
<comment type="caution">
    <text evidence="3">The sequence shown here is derived from an EMBL/GenBank/DDBJ whole genome shotgun (WGS) entry which is preliminary data.</text>
</comment>
<evidence type="ECO:0000313" key="4">
    <source>
        <dbReference type="Proteomes" id="UP000321413"/>
    </source>
</evidence>
<dbReference type="EMBL" id="VPFD01000005">
    <property type="protein sequence ID" value="TXG00927.1"/>
    <property type="molecule type" value="Genomic_DNA"/>
</dbReference>
<evidence type="ECO:0000313" key="3">
    <source>
        <dbReference type="EMBL" id="TXG00927.1"/>
    </source>
</evidence>
<dbReference type="AlphaFoldDB" id="A0A5C7G5R3"/>
<feature type="domain" description="Lysozyme inhibitor LprI-like N-terminal" evidence="2">
    <location>
        <begin position="159"/>
        <end position="237"/>
    </location>
</feature>
<dbReference type="PANTHER" id="PTHR37549">
    <property type="entry name" value="LIPOPROTEIN LPRI"/>
    <property type="match status" value="1"/>
</dbReference>
<sequence>MRTPLIRSLPALLLVACFLATPVLAQPQDAPSPPTPLRFAPGQAELDVSGKVTGYQVLVYEFDGAAGAKTSVLLTHPGSASLYHNVIAPSGNTVFNGSLEGSRFQANLGESGRYQVRVYLMRNDARRGKNVNFTLRIRQSGAPAQPPGGPHASGPSFDCRKARGVVETTVCRSPALAELDARLAFVYRDALAGAPPRRADDIRRDQRQWIQTRDSCAREPGVDRCLSQRYLARIGQLEPKR</sequence>
<dbReference type="PANTHER" id="PTHR37549:SF1">
    <property type="entry name" value="LIPOPROTEIN LPRI"/>
    <property type="match status" value="1"/>
</dbReference>
<evidence type="ECO:0000259" key="2">
    <source>
        <dbReference type="Pfam" id="PF07007"/>
    </source>
</evidence>
<accession>A0A5C7G5R3</accession>
<dbReference type="Gene3D" id="2.60.120.380">
    <property type="match status" value="1"/>
</dbReference>
<protein>
    <submittedName>
        <fullName evidence="3">DUF1311 domain-containing protein</fullName>
    </submittedName>
</protein>
<dbReference type="InterPro" id="IPR052755">
    <property type="entry name" value="Lysozyme_Inhibitor_LprI"/>
</dbReference>
<dbReference type="RefSeq" id="WP_147934181.1">
    <property type="nucleotide sequence ID" value="NZ_VPFD01000005.1"/>
</dbReference>
<dbReference type="Pfam" id="PF07007">
    <property type="entry name" value="LprI"/>
    <property type="match status" value="1"/>
</dbReference>
<keyword evidence="1" id="KW-0732">Signal</keyword>
<dbReference type="Gene3D" id="1.20.1270.180">
    <property type="match status" value="1"/>
</dbReference>
<organism evidence="3 4">
    <name type="scientific">Massilia arenae</name>
    <dbReference type="NCBI Taxonomy" id="2603288"/>
    <lineage>
        <taxon>Bacteria</taxon>
        <taxon>Pseudomonadati</taxon>
        <taxon>Pseudomonadota</taxon>
        <taxon>Betaproteobacteria</taxon>
        <taxon>Burkholderiales</taxon>
        <taxon>Oxalobacteraceae</taxon>
        <taxon>Telluria group</taxon>
        <taxon>Massilia</taxon>
    </lineage>
</organism>
<reference evidence="3 4" key="1">
    <citation type="submission" date="2019-08" db="EMBL/GenBank/DDBJ databases">
        <title>Massilia golmudensis sp. nov., isolated from sand in the Qinghai-Tibetan Plateau.</title>
        <authorList>
            <person name="Zhang B."/>
        </authorList>
    </citation>
    <scope>NUCLEOTIDE SEQUENCE [LARGE SCALE GENOMIC DNA]</scope>
    <source>
        <strain evidence="3 4">GEM5</strain>
    </source>
</reference>
<dbReference type="GO" id="GO:0005576">
    <property type="term" value="C:extracellular region"/>
    <property type="evidence" value="ECO:0007669"/>
    <property type="project" value="TreeGrafter"/>
</dbReference>
<evidence type="ECO:0000256" key="1">
    <source>
        <dbReference type="SAM" id="SignalP"/>
    </source>
</evidence>
<keyword evidence="4" id="KW-1185">Reference proteome</keyword>